<dbReference type="Proteomes" id="UP000460718">
    <property type="component" value="Unassembled WGS sequence"/>
</dbReference>
<feature type="domain" description="Integrase catalytic" evidence="20">
    <location>
        <begin position="2208"/>
        <end position="2367"/>
    </location>
</feature>
<dbReference type="SUPFAM" id="SSF56672">
    <property type="entry name" value="DNA/RNA polymerases"/>
    <property type="match status" value="1"/>
</dbReference>
<dbReference type="PROSITE" id="PS50878">
    <property type="entry name" value="RT_POL"/>
    <property type="match status" value="1"/>
</dbReference>
<feature type="domain" description="CCHC-type" evidence="18">
    <location>
        <begin position="593"/>
        <end position="608"/>
    </location>
</feature>
<feature type="region of interest" description="Disordered" evidence="17">
    <location>
        <begin position="225"/>
        <end position="272"/>
    </location>
</feature>
<feature type="compositionally biased region" description="Low complexity" evidence="17">
    <location>
        <begin position="1983"/>
        <end position="1996"/>
    </location>
</feature>
<evidence type="ECO:0000259" key="20">
    <source>
        <dbReference type="PROSITE" id="PS50994"/>
    </source>
</evidence>
<dbReference type="Gene3D" id="3.10.10.10">
    <property type="entry name" value="HIV Type 1 Reverse Transcriptase, subunit A, domain 1"/>
    <property type="match status" value="1"/>
</dbReference>
<evidence type="ECO:0000256" key="10">
    <source>
        <dbReference type="ARBA" id="ARBA00022842"/>
    </source>
</evidence>
<dbReference type="InterPro" id="IPR041588">
    <property type="entry name" value="Integrase_H2C2"/>
</dbReference>
<reference evidence="22 23" key="1">
    <citation type="submission" date="2018-08" db="EMBL/GenBank/DDBJ databases">
        <title>Genomic investigation of the strawberry pathogen Phytophthora fragariae indicates pathogenicity is determined by transcriptional variation in three key races.</title>
        <authorList>
            <person name="Adams T.M."/>
            <person name="Armitage A.D."/>
            <person name="Sobczyk M.K."/>
            <person name="Bates H.J."/>
            <person name="Dunwell J.M."/>
            <person name="Nellist C.F."/>
            <person name="Harrison R.J."/>
        </authorList>
    </citation>
    <scope>NUCLEOTIDE SEQUENCE [LARGE SCALE GENOMIC DNA]</scope>
    <source>
        <strain evidence="22 23">NOV-27</strain>
        <strain evidence="21 24">SCRP245</strain>
    </source>
</reference>
<evidence type="ECO:0000313" key="24">
    <source>
        <dbReference type="Proteomes" id="UP000460718"/>
    </source>
</evidence>
<dbReference type="FunFam" id="3.30.420.10:FF:000032">
    <property type="entry name" value="Retrovirus-related Pol polyprotein from transposon 297-like Protein"/>
    <property type="match status" value="1"/>
</dbReference>
<dbReference type="GO" id="GO:0004190">
    <property type="term" value="F:aspartic-type endopeptidase activity"/>
    <property type="evidence" value="ECO:0007669"/>
    <property type="project" value="UniProtKB-KW"/>
</dbReference>
<evidence type="ECO:0000259" key="19">
    <source>
        <dbReference type="PROSITE" id="PS50878"/>
    </source>
</evidence>
<feature type="compositionally biased region" description="Acidic residues" evidence="17">
    <location>
        <begin position="62"/>
        <end position="87"/>
    </location>
</feature>
<keyword evidence="2" id="KW-0645">Protease</keyword>
<keyword evidence="10" id="KW-0460">Magnesium</keyword>
<evidence type="ECO:0000259" key="18">
    <source>
        <dbReference type="PROSITE" id="PS50158"/>
    </source>
</evidence>
<dbReference type="Gene3D" id="3.10.20.370">
    <property type="match status" value="1"/>
</dbReference>
<keyword evidence="12" id="KW-0695">RNA-directed DNA polymerase</keyword>
<dbReference type="GO" id="GO:0008270">
    <property type="term" value="F:zinc ion binding"/>
    <property type="evidence" value="ECO:0007669"/>
    <property type="project" value="UniProtKB-KW"/>
</dbReference>
<evidence type="ECO:0000256" key="9">
    <source>
        <dbReference type="ARBA" id="ARBA00022801"/>
    </source>
</evidence>
<keyword evidence="14" id="KW-0238">DNA-binding</keyword>
<dbReference type="InterPro" id="IPR036157">
    <property type="entry name" value="dUTPase-like_sf"/>
</dbReference>
<dbReference type="Proteomes" id="UP000433483">
    <property type="component" value="Unassembled WGS sequence"/>
</dbReference>
<keyword evidence="9" id="KW-0378">Hydrolase</keyword>
<evidence type="ECO:0000256" key="7">
    <source>
        <dbReference type="ARBA" id="ARBA00022750"/>
    </source>
</evidence>
<dbReference type="GO" id="GO:0006310">
    <property type="term" value="P:DNA recombination"/>
    <property type="evidence" value="ECO:0007669"/>
    <property type="project" value="UniProtKB-KW"/>
</dbReference>
<dbReference type="PANTHER" id="PTHR37984">
    <property type="entry name" value="PROTEIN CBG26694"/>
    <property type="match status" value="1"/>
</dbReference>
<evidence type="ECO:0000256" key="3">
    <source>
        <dbReference type="ARBA" id="ARBA00022679"/>
    </source>
</evidence>
<evidence type="ECO:0000256" key="14">
    <source>
        <dbReference type="ARBA" id="ARBA00023125"/>
    </source>
</evidence>
<dbReference type="FunFam" id="3.30.70.270:FF:000045">
    <property type="entry name" value="Transposon Tf2-7 polyprotein"/>
    <property type="match status" value="1"/>
</dbReference>
<evidence type="ECO:0000256" key="5">
    <source>
        <dbReference type="ARBA" id="ARBA00022722"/>
    </source>
</evidence>
<dbReference type="InterPro" id="IPR043128">
    <property type="entry name" value="Rev_trsase/Diguanyl_cyclase"/>
</dbReference>
<dbReference type="PANTHER" id="PTHR37984:SF5">
    <property type="entry name" value="PROTEIN NYNRIN-LIKE"/>
    <property type="match status" value="1"/>
</dbReference>
<dbReference type="InterPro" id="IPR056924">
    <property type="entry name" value="SH3_Tf2-1"/>
</dbReference>
<keyword evidence="11" id="KW-0229">DNA integration</keyword>
<feature type="region of interest" description="Disordered" evidence="17">
    <location>
        <begin position="924"/>
        <end position="945"/>
    </location>
</feature>
<dbReference type="InterPro" id="IPR036397">
    <property type="entry name" value="RNaseH_sf"/>
</dbReference>
<feature type="region of interest" description="Disordered" evidence="17">
    <location>
        <begin position="146"/>
        <end position="168"/>
    </location>
</feature>
<dbReference type="InterPro" id="IPR000477">
    <property type="entry name" value="RT_dom"/>
</dbReference>
<keyword evidence="7" id="KW-0064">Aspartyl protease</keyword>
<dbReference type="PROSITE" id="PS50994">
    <property type="entry name" value="INTEGRASE"/>
    <property type="match status" value="1"/>
</dbReference>
<dbReference type="GO" id="GO:0015074">
    <property type="term" value="P:DNA integration"/>
    <property type="evidence" value="ECO:0007669"/>
    <property type="project" value="UniProtKB-KW"/>
</dbReference>
<dbReference type="PROSITE" id="PS00141">
    <property type="entry name" value="ASP_PROTEASE"/>
    <property type="match status" value="1"/>
</dbReference>
<feature type="compositionally biased region" description="Basic and acidic residues" evidence="17">
    <location>
        <begin position="924"/>
        <end position="933"/>
    </location>
</feature>
<keyword evidence="15" id="KW-0233">DNA recombination</keyword>
<keyword evidence="16" id="KW-0863">Zinc-finger</keyword>
<dbReference type="EMBL" id="QXGB01000436">
    <property type="protein sequence ID" value="KAE9215021.1"/>
    <property type="molecule type" value="Genomic_DNA"/>
</dbReference>
<dbReference type="InterPro" id="IPR036875">
    <property type="entry name" value="Znf_CCHC_sf"/>
</dbReference>
<dbReference type="SUPFAM" id="SSF57756">
    <property type="entry name" value="Retrovirus zinc finger-like domains"/>
    <property type="match status" value="1"/>
</dbReference>
<evidence type="ECO:0000313" key="23">
    <source>
        <dbReference type="Proteomes" id="UP000433483"/>
    </source>
</evidence>
<evidence type="ECO:0000256" key="8">
    <source>
        <dbReference type="ARBA" id="ARBA00022759"/>
    </source>
</evidence>
<evidence type="ECO:0000256" key="16">
    <source>
        <dbReference type="PROSITE-ProRule" id="PRU00047"/>
    </source>
</evidence>
<feature type="region of interest" description="Disordered" evidence="17">
    <location>
        <begin position="1"/>
        <end position="106"/>
    </location>
</feature>
<dbReference type="OrthoDB" id="129881at2759"/>
<sequence>MSESSEEEREEEQATVLPTPLRRSVSVGGQENENRTSVLRALWAQQHQEEQKDAEERFAAEQGDEDDEDEEDEEDDEDGSEEDEGADQGDRVKTEPGFEQEADAARYRRELEERYAAEVARARWMSSGGQSYGGYGGAYNPPPAEYGGYGRAREETPPGRRPSGFIPVYTGAEVRRSDSPAYGWNQTAWPVPPREPLRPFGWTPGTGWSPAPAANAPAKVVIKKEKTKKPTTKKATTVATTATPTKPSTVPAQPKKKKSTKNGGTPADKGGMTTDRNAWNATPFPAQPSATVPVNLISVSQATSHAVKVLPFFYSDLTTVERARTFWEAFEANTEGLPDTSRLLVFQQKLKGREAERWWNNSHIKTFKTLKVRFHNHFLSRTADELWERLHSTKRQKGESIEEWGDRVTDLCDSLDYPDARMRYQLFRRGLNNRRMLAILDSSPARDIPEACEWLMVKDMYRPVDEDEDFEDATPAKSAAASETPALLKPMVDQVKALAQEVRSFVKDEKEWRTKVNNELRASPQPRYAMQTMASVPSVPPPPMQQQPSRNGQAFRGIRMDDDGRDQEGAPICGRCQYRGHGRANCRRKSFTCRRCNQFGHMQVECEQPPPPQLQSGGFQGGNGNGRRWCSFCQGNGGREEEKNAAVAVPESVVSVKRNDETETKRGRTWVYRAADAKLAEPKDGDEVKECPVVGVGAEVKESPVVRVDETEGVAVLKEVVACPEANEFVEEKADDKLKESIDQVEIVIAVNETVAEELKEGVGVSVPEPEDGSGLRTVLDEGDKAELAGETVPDGADEVERGCTVEPLPLKHLFSDDELDAMEKCTPGQEVTVLVGTEVAVETEEYEMELEDRLYPLDEVELQERVKKIAATRTKLSVEEMASYLGLPVDVLERTKGASTEEMTSPEYWQDWFEKTLKSSTEAKRANRDFRDASTVPEPQRTHSTSVVVERFGLPPEGVREKKKNMRPENEMNAKETEAVVYSNIGVPAIDGSREDSAVKNRAEGEEPTVETSPLVIRALGRRAVYEWLKKVRNEGTPLEPSHRDQVPEVDWVQLLAVTAESTKRDSVPLPDWVTFSEWVECNHSKCGELVWKKLLELKADETIPNEEKEPRTKTPVDFDSSSLYVELAEAVHGVGLYPEREEDISHYVEVVRPGRLALERSEKRGLVEVVTVELPNGFGLRRDEAEETDEPEVVPGGRRVVCAVGGYEALSGGFIDCLPSSMLADTGATLSLVDKLVLKRLGRARESLRPYEGLVRSSSGHKLRIRGWIALPVRLGSLEANLNLLVAEQLNCDAILGVDALAVSGAVIDVEERTMTLKSTNEVLELGTTVVQETYLTAMAVSVRLPPRGQALVTTNVIGDVGDKATVLVEGSSGLPPTLCVARTLCTVHKGQVIVEVCNASTDEYWIRKGTVVAATSVIPESAFTPAGPPAERPASTESTSGDLKEGGATEAVKTMSEGRLDRPAEIVEAPKPAIPPDKGMEADFSDSDLSAEQKGLFQDELNGFSDMFVESSKNPGRTELLKFEIDTGDSKPIKQQPYRVSGAEGEVMEAEVDQYLEMGFIRPSHSPWASPVLMIRKPDGGIRFCIDYRKLNAVTVKDCYPMPLIDDILDVLGGAKLFSTMDIASGYWNVPMHEDSAAKTAFTCKYGLYEWLVMPFGLCNAVPAFERLMETVLVDLKWRVCLVYLDDCVVFSDDFPSHLVRIRQVLTRFREAGFKLKMKKCHWGRNQVAFLGHIVTPSGILPNPEKVKAVMNVLRPSDVHGIRSFLGLTSYFRRYIPGYALISAPLERLKVKDEPFHWNEDCEGAFQQLKRALMKPPILIYPDMKKRFELYLDSSRYAVGACLMQEADGRDRVVAYASKLLTGSQKNWITNQDGISEIECWGVVWATRKFRCYLDKREFDVFTDHQALTWVFSPGNRTSNAKLARWAMELSSLQFKVHHRPGTSMGHVDGLSRLPMGSVNALTMAAILNPAPTMTDLLNPEPSSVEPEVPSSVGERDRAARDREDAEYKESEPPEHSGDFDFNDDEELELELENGPTDVEVGDASPQPTPPSLVDLFGLDSEQFMEEQQKVSWIKVLLALLEDGALPLDPFLRRRIVGLAPKHLVVNGLLMRYVHLPANVGPAWTVTVPVVPLPYVETVLHFCHRDLLSSHLGLTKTIETIRRHAYWPGWRKDVAEFVRECAKCGGGKGPRPWTSGRMQRMPVADLTGPFSLLVVDAVGPSPETERGNKYILVFVDYFTRWAEAFAVAALDSITFVAAMVNGVVARHGVPSRLLSDNGRNFTSEVAKAFYQTLGIRKLFGAAYHPQTQGVVERFNGTLIGMLRMHVDEAQTDWDVYLPRVLFAYRSAYHEALGDSPFFSLYGRDPVLPLDVAFLNLGKKWKSNEVAQYRRELYRSLRDSRNLVERQLIKAQDRHEQRLRGQVEVNFEIGEQVWVYQFFRAKRGEQRTKKLAFSWHGPYRVLDKVGENAYRIDIPSHPNKVVTVNVNRLKKFRGRWTRPFMDEIPEGIVEEEAEGEDGPLEETDLPPSSYTERLTLGAEDTAVVGTETPLLEVVAKRVVNRAAEYLVLTANYETFWLPRAALMPVYSALVIAFEQAERRKNGLPELRRSARLADANAVADDDDLLLV</sequence>
<keyword evidence="8" id="KW-0255">Endonuclease</keyword>
<dbReference type="CDD" id="cd00303">
    <property type="entry name" value="retropepsin_like"/>
    <property type="match status" value="1"/>
</dbReference>
<dbReference type="PROSITE" id="PS50158">
    <property type="entry name" value="ZF_CCHC"/>
    <property type="match status" value="1"/>
</dbReference>
<dbReference type="EMBL" id="QXFW01001850">
    <property type="protein sequence ID" value="KAE8985038.1"/>
    <property type="molecule type" value="Genomic_DNA"/>
</dbReference>
<keyword evidence="6" id="KW-0479">Metal-binding</keyword>
<feature type="compositionally biased region" description="Basic and acidic residues" evidence="17">
    <location>
        <begin position="1997"/>
        <end position="2022"/>
    </location>
</feature>
<keyword evidence="5" id="KW-0540">Nuclease</keyword>
<keyword evidence="4" id="KW-0548">Nucleotidyltransferase</keyword>
<dbReference type="SMART" id="SM00343">
    <property type="entry name" value="ZnF_C2HC"/>
    <property type="match status" value="2"/>
</dbReference>
<dbReference type="SUPFAM" id="SSF51283">
    <property type="entry name" value="dUTPase-like"/>
    <property type="match status" value="1"/>
</dbReference>
<keyword evidence="13" id="KW-0239">DNA-directed DNA polymerase</keyword>
<evidence type="ECO:0000256" key="2">
    <source>
        <dbReference type="ARBA" id="ARBA00022670"/>
    </source>
</evidence>
<keyword evidence="3" id="KW-0808">Transferase</keyword>
<dbReference type="InterPro" id="IPR001969">
    <property type="entry name" value="Aspartic_peptidase_AS"/>
</dbReference>
<dbReference type="InterPro" id="IPR043502">
    <property type="entry name" value="DNA/RNA_pol_sf"/>
</dbReference>
<dbReference type="Pfam" id="PF17921">
    <property type="entry name" value="Integrase_H2C2"/>
    <property type="match status" value="1"/>
</dbReference>
<proteinExistence type="predicted"/>
<evidence type="ECO:0000256" key="17">
    <source>
        <dbReference type="SAM" id="MobiDB-lite"/>
    </source>
</evidence>
<evidence type="ECO:0000256" key="12">
    <source>
        <dbReference type="ARBA" id="ARBA00022918"/>
    </source>
</evidence>
<dbReference type="InterPro" id="IPR041373">
    <property type="entry name" value="RT_RNaseH"/>
</dbReference>
<dbReference type="Pfam" id="PF17917">
    <property type="entry name" value="RT_RNaseH"/>
    <property type="match status" value="1"/>
</dbReference>
<dbReference type="InterPro" id="IPR021109">
    <property type="entry name" value="Peptidase_aspartic_dom_sf"/>
</dbReference>
<dbReference type="Gene3D" id="2.40.70.10">
    <property type="entry name" value="Acid Proteases"/>
    <property type="match status" value="1"/>
</dbReference>
<feature type="compositionally biased region" description="Basic and acidic residues" evidence="17">
    <location>
        <begin position="47"/>
        <end position="59"/>
    </location>
</feature>
<dbReference type="FunFam" id="3.10.20.370:FF:000001">
    <property type="entry name" value="Retrovirus-related Pol polyprotein from transposon 17.6-like protein"/>
    <property type="match status" value="1"/>
</dbReference>
<evidence type="ECO:0000313" key="22">
    <source>
        <dbReference type="EMBL" id="KAE9215021.1"/>
    </source>
</evidence>
<feature type="domain" description="Reverse transcriptase" evidence="19">
    <location>
        <begin position="1559"/>
        <end position="1738"/>
    </location>
</feature>
<dbReference type="SMR" id="A0A6A3YAC4"/>
<dbReference type="InterPro" id="IPR012337">
    <property type="entry name" value="RNaseH-like_sf"/>
</dbReference>
<feature type="compositionally biased region" description="Acidic residues" evidence="17">
    <location>
        <begin position="1"/>
        <end position="13"/>
    </location>
</feature>
<keyword evidence="23" id="KW-1185">Reference proteome</keyword>
<dbReference type="Gene3D" id="1.10.340.70">
    <property type="match status" value="1"/>
</dbReference>
<dbReference type="CDD" id="cd09274">
    <property type="entry name" value="RNase_HI_RT_Ty3"/>
    <property type="match status" value="1"/>
</dbReference>
<dbReference type="EC" id="2.7.7.49" evidence="1"/>
<feature type="compositionally biased region" description="Polar residues" evidence="17">
    <location>
        <begin position="27"/>
        <end position="37"/>
    </location>
</feature>
<evidence type="ECO:0000256" key="6">
    <source>
        <dbReference type="ARBA" id="ARBA00022723"/>
    </source>
</evidence>
<dbReference type="InterPro" id="IPR001878">
    <property type="entry name" value="Znf_CCHC"/>
</dbReference>
<evidence type="ECO:0000256" key="15">
    <source>
        <dbReference type="ARBA" id="ARBA00023172"/>
    </source>
</evidence>
<gene>
    <name evidence="22" type="ORF">PF005_g9589</name>
    <name evidence="21" type="ORF">PF011_g20540</name>
</gene>
<keyword evidence="16" id="KW-0862">Zinc</keyword>
<dbReference type="Gene3D" id="3.30.420.10">
    <property type="entry name" value="Ribonuclease H-like superfamily/Ribonuclease H"/>
    <property type="match status" value="1"/>
</dbReference>
<accession>A0A6A3YAC4</accession>
<dbReference type="Pfam" id="PF24626">
    <property type="entry name" value="SH3_Tf2-1"/>
    <property type="match status" value="1"/>
</dbReference>
<dbReference type="FunFam" id="1.10.340.70:FF:000001">
    <property type="entry name" value="Retrovirus-related Pol polyprotein from transposon gypsy-like Protein"/>
    <property type="match status" value="1"/>
</dbReference>
<evidence type="ECO:0000256" key="4">
    <source>
        <dbReference type="ARBA" id="ARBA00022695"/>
    </source>
</evidence>
<dbReference type="GO" id="GO:0006508">
    <property type="term" value="P:proteolysis"/>
    <property type="evidence" value="ECO:0007669"/>
    <property type="project" value="UniProtKB-KW"/>
</dbReference>
<organism evidence="22 23">
    <name type="scientific">Phytophthora fragariae</name>
    <dbReference type="NCBI Taxonomy" id="53985"/>
    <lineage>
        <taxon>Eukaryota</taxon>
        <taxon>Sar</taxon>
        <taxon>Stramenopiles</taxon>
        <taxon>Oomycota</taxon>
        <taxon>Peronosporomycetes</taxon>
        <taxon>Peronosporales</taxon>
        <taxon>Peronosporaceae</taxon>
        <taxon>Phytophthora</taxon>
    </lineage>
</organism>
<dbReference type="Gene3D" id="3.30.70.270">
    <property type="match status" value="2"/>
</dbReference>
<dbReference type="Pfam" id="PF00665">
    <property type="entry name" value="rve"/>
    <property type="match status" value="1"/>
</dbReference>
<dbReference type="GO" id="GO:0003677">
    <property type="term" value="F:DNA binding"/>
    <property type="evidence" value="ECO:0007669"/>
    <property type="project" value="UniProtKB-KW"/>
</dbReference>
<dbReference type="InterPro" id="IPR050951">
    <property type="entry name" value="Retrovirus_Pol_polyprotein"/>
</dbReference>
<dbReference type="SUPFAM" id="SSF53098">
    <property type="entry name" value="Ribonuclease H-like"/>
    <property type="match status" value="1"/>
</dbReference>
<comment type="caution">
    <text evidence="22">The sequence shown here is derived from an EMBL/GenBank/DDBJ whole genome shotgun (WGS) entry which is preliminary data.</text>
</comment>
<protein>
    <recommendedName>
        <fullName evidence="1">RNA-directed DNA polymerase</fullName>
        <ecNumber evidence="1">2.7.7.49</ecNumber>
    </recommendedName>
</protein>
<dbReference type="GO" id="GO:0003887">
    <property type="term" value="F:DNA-directed DNA polymerase activity"/>
    <property type="evidence" value="ECO:0007669"/>
    <property type="project" value="UniProtKB-KW"/>
</dbReference>
<dbReference type="GO" id="GO:0004519">
    <property type="term" value="F:endonuclease activity"/>
    <property type="evidence" value="ECO:0007669"/>
    <property type="project" value="UniProtKB-KW"/>
</dbReference>
<dbReference type="Pfam" id="PF00078">
    <property type="entry name" value="RVT_1"/>
    <property type="match status" value="1"/>
</dbReference>
<dbReference type="InterPro" id="IPR001584">
    <property type="entry name" value="Integrase_cat-core"/>
</dbReference>
<feature type="region of interest" description="Disordered" evidence="17">
    <location>
        <begin position="1424"/>
        <end position="1451"/>
    </location>
</feature>
<name>A0A6A3YAC4_9STRA</name>
<feature type="region of interest" description="Disordered" evidence="17">
    <location>
        <begin position="1976"/>
        <end position="2025"/>
    </location>
</feature>
<dbReference type="GO" id="GO:0003964">
    <property type="term" value="F:RNA-directed DNA polymerase activity"/>
    <property type="evidence" value="ECO:0007669"/>
    <property type="project" value="UniProtKB-KW"/>
</dbReference>
<dbReference type="SUPFAM" id="SSF50630">
    <property type="entry name" value="Acid proteases"/>
    <property type="match status" value="1"/>
</dbReference>
<evidence type="ECO:0000256" key="13">
    <source>
        <dbReference type="ARBA" id="ARBA00022932"/>
    </source>
</evidence>
<evidence type="ECO:0000256" key="11">
    <source>
        <dbReference type="ARBA" id="ARBA00022908"/>
    </source>
</evidence>
<evidence type="ECO:0000256" key="1">
    <source>
        <dbReference type="ARBA" id="ARBA00012493"/>
    </source>
</evidence>
<feature type="compositionally biased region" description="Low complexity" evidence="17">
    <location>
        <begin position="233"/>
        <end position="252"/>
    </location>
</feature>
<dbReference type="CDD" id="cd01647">
    <property type="entry name" value="RT_LTR"/>
    <property type="match status" value="1"/>
</dbReference>
<evidence type="ECO:0000313" key="21">
    <source>
        <dbReference type="EMBL" id="KAE8985038.1"/>
    </source>
</evidence>